<feature type="transmembrane region" description="Helical" evidence="9">
    <location>
        <begin position="822"/>
        <end position="840"/>
    </location>
</feature>
<feature type="non-terminal residue" evidence="11">
    <location>
        <position position="1202"/>
    </location>
</feature>
<keyword evidence="12" id="KW-1185">Reference proteome</keyword>
<feature type="transmembrane region" description="Helical" evidence="9">
    <location>
        <begin position="506"/>
        <end position="530"/>
    </location>
</feature>
<evidence type="ECO:0000256" key="3">
    <source>
        <dbReference type="ARBA" id="ARBA00006366"/>
    </source>
</evidence>
<sequence>MAASFWKRPLVIHVLVSLFGMGSWVSVNSLWVELPVVVSRLPEGWDLPAYLSVLIAFGNVGPIAVTLMHHFAPGRLNERLLIHSIQALAVIAAVFLAIFWTVTVDVAGILHSLPFLILTFIFALVCCTSNVSFLPFMYRYPPQYIRTFFVGQGLSALFPCVVALGQGVGKLECRNNTLGNGTLQPFYLKENFPAENFFWFLFVMLIISGLSFLALNFAVHSGKSSEPSGNGQSSSTSAMTAESNESLSLKDGNHPKTEDEVEIVKTAPFWTAHNVYLLLLLALSNALTNGVSKTGLGILMVFGGVFASYLLALAALSPCPPLLGSPIGVALVVVSWIVFTAIYSYLKVVVGSLLHSAGHAALLWCGVAIQAGSLIGALIMFPLVKTLSTSYCLFPSQHYKPMALLIHILSCLFGMGSWVAINGMWVELPLIVPEIPEGWYLPSYLTVLIQVANVGPLCVTLMHRYRPQMLNELAAIYTIIGIGILASFLLAFFWKETLFVAGSVHSVALLVLAFFLSIVDCTSSVTFLPFMMRLKPQYLTTYFVGEGFSGLVPGTAAIIQGVGMVQCVNHTERVNGSTENSTTSQLQAWYQPANFSTQVFFFFLSLMMVVCLVAFLLLNYLPLVQQEHKSAKCYETDITKGRELKARNSRKPEHKPMITQAEDGKPIKQTRFGTGRYSWSQVLFIFVVLAWANALTNAVLPSVQSYSCLPYGNNAYHLSAIFAALANPLACFISMWMPNRSLLLLGILTLAGTTIGSYIMAMAVLSPCPVLIHGHTGTTLIVRVCQRHLAFLQRNTEFGPHVLLKRSIILHSSRRHGIIKKVLLGTAGGLPIAFGIRYAFVDNRERRKMRILMDGIGRFCRSPDFVKEMSSCHQRAADSMVQGAIQNGGVYIKLGQGLCAFNHLLPPEYINTLRVLEDKALNPHYKEVDALFIEDFSSTPEKMFKEFDYNPVAAASLAQVHKAKLHDGTPVAVKVQYIDLRDRFDGDIWTLEILLDIIKFMHPSFGFRWVLKDLKGTLAQELDFENEGKNSERCAQDLKHFKFIVIPKVYWDKTSKRPINMNELQLGNILSREETAYMQEMAVNRFEKIMEVLKSMPRPMLLVFRNVNTVRCINITLGAPVDRYLVMAKSAVRGLSRLKAEKTHGLLQIQPISWFKMLWENIKFEFSLRSESVKMNLTRWLVRLLIRFGFMPQDDRIYQYLL</sequence>
<keyword evidence="4" id="KW-0813">Transport</keyword>
<name>A0A8X8BRD5_POLSE</name>
<feature type="transmembrane region" description="Helical" evidence="9">
    <location>
        <begin position="9"/>
        <end position="27"/>
    </location>
</feature>
<feature type="transmembrane region" description="Helical" evidence="9">
    <location>
        <begin position="402"/>
        <end position="421"/>
    </location>
</feature>
<feature type="transmembrane region" description="Helical" evidence="9">
    <location>
        <begin position="474"/>
        <end position="494"/>
    </location>
</feature>
<keyword evidence="7 9" id="KW-1133">Transmembrane helix</keyword>
<evidence type="ECO:0000256" key="4">
    <source>
        <dbReference type="ARBA" id="ARBA00022448"/>
    </source>
</evidence>
<evidence type="ECO:0000256" key="1">
    <source>
        <dbReference type="ARBA" id="ARBA00000215"/>
    </source>
</evidence>
<proteinExistence type="inferred from homology"/>
<evidence type="ECO:0000256" key="5">
    <source>
        <dbReference type="ARBA" id="ARBA00022475"/>
    </source>
</evidence>
<evidence type="ECO:0000256" key="6">
    <source>
        <dbReference type="ARBA" id="ARBA00022692"/>
    </source>
</evidence>
<accession>A0A8X8BRD5</accession>
<dbReference type="Proteomes" id="UP000886611">
    <property type="component" value="Unassembled WGS sequence"/>
</dbReference>
<protein>
    <submittedName>
        <fullName evidence="11">RFT2 protein</fullName>
    </submittedName>
</protein>
<evidence type="ECO:0000256" key="2">
    <source>
        <dbReference type="ARBA" id="ARBA00004651"/>
    </source>
</evidence>
<feature type="transmembrane region" description="Helical" evidence="9">
    <location>
        <begin position="47"/>
        <end position="68"/>
    </location>
</feature>
<feature type="transmembrane region" description="Helical" evidence="9">
    <location>
        <begin position="298"/>
        <end position="316"/>
    </location>
</feature>
<evidence type="ECO:0000313" key="12">
    <source>
        <dbReference type="Proteomes" id="UP000886611"/>
    </source>
</evidence>
<dbReference type="GO" id="GO:0005886">
    <property type="term" value="C:plasma membrane"/>
    <property type="evidence" value="ECO:0007669"/>
    <property type="project" value="UniProtKB-SubCell"/>
</dbReference>
<dbReference type="Pfam" id="PF03109">
    <property type="entry name" value="ABC1"/>
    <property type="match status" value="1"/>
</dbReference>
<keyword evidence="8 9" id="KW-0472">Membrane</keyword>
<dbReference type="EMBL" id="JAATIS010002524">
    <property type="protein sequence ID" value="KAG2465161.1"/>
    <property type="molecule type" value="Genomic_DNA"/>
</dbReference>
<evidence type="ECO:0000259" key="10">
    <source>
        <dbReference type="Pfam" id="PF03109"/>
    </source>
</evidence>
<dbReference type="GO" id="GO:0032217">
    <property type="term" value="F:riboflavin transmembrane transporter activity"/>
    <property type="evidence" value="ECO:0007669"/>
    <property type="project" value="InterPro"/>
</dbReference>
<organism evidence="11 12">
    <name type="scientific">Polypterus senegalus</name>
    <name type="common">Senegal bichir</name>
    <dbReference type="NCBI Taxonomy" id="55291"/>
    <lineage>
        <taxon>Eukaryota</taxon>
        <taxon>Metazoa</taxon>
        <taxon>Chordata</taxon>
        <taxon>Craniata</taxon>
        <taxon>Vertebrata</taxon>
        <taxon>Euteleostomi</taxon>
        <taxon>Actinopterygii</taxon>
        <taxon>Polypteriformes</taxon>
        <taxon>Polypteridae</taxon>
        <taxon>Polypterus</taxon>
    </lineage>
</organism>
<evidence type="ECO:0000313" key="11">
    <source>
        <dbReference type="EMBL" id="KAG2465161.1"/>
    </source>
</evidence>
<dbReference type="Pfam" id="PF06237">
    <property type="entry name" value="SLC52_ribofla_tr"/>
    <property type="match status" value="3"/>
</dbReference>
<feature type="non-terminal residue" evidence="11">
    <location>
        <position position="1"/>
    </location>
</feature>
<comment type="similarity">
    <text evidence="3">Belongs to the riboflavin transporter family.</text>
</comment>
<dbReference type="PANTHER" id="PTHR12929:SF6">
    <property type="entry name" value="SOLUTE CARRIER FAMILY 52, RIBOFLAVIN TRANSPORTER, MEMBER 3-B"/>
    <property type="match status" value="1"/>
</dbReference>
<feature type="transmembrane region" description="Helical" evidence="9">
    <location>
        <begin position="715"/>
        <end position="735"/>
    </location>
</feature>
<feature type="transmembrane region" description="Helical" evidence="9">
    <location>
        <begin position="599"/>
        <end position="621"/>
    </location>
</feature>
<feature type="transmembrane region" description="Helical" evidence="9">
    <location>
        <begin position="542"/>
        <end position="563"/>
    </location>
</feature>
<reference evidence="11 12" key="1">
    <citation type="journal article" date="2021" name="Cell">
        <title>Tracing the genetic footprints of vertebrate landing in non-teleost ray-finned fishes.</title>
        <authorList>
            <person name="Bi X."/>
            <person name="Wang K."/>
            <person name="Yang L."/>
            <person name="Pan H."/>
            <person name="Jiang H."/>
            <person name="Wei Q."/>
            <person name="Fang M."/>
            <person name="Yu H."/>
            <person name="Zhu C."/>
            <person name="Cai Y."/>
            <person name="He Y."/>
            <person name="Gan X."/>
            <person name="Zeng H."/>
            <person name="Yu D."/>
            <person name="Zhu Y."/>
            <person name="Jiang H."/>
            <person name="Qiu Q."/>
            <person name="Yang H."/>
            <person name="Zhang Y.E."/>
            <person name="Wang W."/>
            <person name="Zhu M."/>
            <person name="He S."/>
            <person name="Zhang G."/>
        </authorList>
    </citation>
    <scope>NUCLEOTIDE SEQUENCE [LARGE SCALE GENOMIC DNA]</scope>
    <source>
        <strain evidence="11">Bchr_013</strain>
    </source>
</reference>
<dbReference type="InterPro" id="IPR009357">
    <property type="entry name" value="Riboflavin_transptr"/>
</dbReference>
<evidence type="ECO:0000256" key="9">
    <source>
        <dbReference type="SAM" id="Phobius"/>
    </source>
</evidence>
<dbReference type="PANTHER" id="PTHR12929">
    <property type="entry name" value="SOLUTE CARRIER FAMILY 52"/>
    <property type="match status" value="1"/>
</dbReference>
<feature type="transmembrane region" description="Helical" evidence="9">
    <location>
        <begin position="677"/>
        <end position="695"/>
    </location>
</feature>
<gene>
    <name evidence="11" type="primary">Rft2</name>
    <name evidence="11" type="ORF">GTO96_0009285</name>
</gene>
<feature type="transmembrane region" description="Helical" evidence="9">
    <location>
        <begin position="742"/>
        <end position="765"/>
    </location>
</feature>
<feature type="transmembrane region" description="Helical" evidence="9">
    <location>
        <begin position="80"/>
        <end position="103"/>
    </location>
</feature>
<keyword evidence="6 9" id="KW-0812">Transmembrane</keyword>
<evidence type="ECO:0000256" key="7">
    <source>
        <dbReference type="ARBA" id="ARBA00022989"/>
    </source>
</evidence>
<feature type="transmembrane region" description="Helical" evidence="9">
    <location>
        <begin position="197"/>
        <end position="219"/>
    </location>
</feature>
<comment type="catalytic activity">
    <reaction evidence="1">
        <text>riboflavin(in) = riboflavin(out)</text>
        <dbReference type="Rhea" id="RHEA:35015"/>
        <dbReference type="ChEBI" id="CHEBI:57986"/>
    </reaction>
</comment>
<comment type="caution">
    <text evidence="11">The sequence shown here is derived from an EMBL/GenBank/DDBJ whole genome shotgun (WGS) entry which is preliminary data.</text>
</comment>
<evidence type="ECO:0000256" key="8">
    <source>
        <dbReference type="ARBA" id="ARBA00023136"/>
    </source>
</evidence>
<keyword evidence="5" id="KW-1003">Cell membrane</keyword>
<feature type="domain" description="ABC1 atypical kinase-like" evidence="10">
    <location>
        <begin position="916"/>
        <end position="1069"/>
    </location>
</feature>
<dbReference type="AlphaFoldDB" id="A0A8X8BRD5"/>
<feature type="transmembrane region" description="Helical" evidence="9">
    <location>
        <begin position="328"/>
        <end position="346"/>
    </location>
</feature>
<feature type="transmembrane region" description="Helical" evidence="9">
    <location>
        <begin position="361"/>
        <end position="381"/>
    </location>
</feature>
<feature type="transmembrane region" description="Helical" evidence="9">
    <location>
        <begin position="148"/>
        <end position="168"/>
    </location>
</feature>
<comment type="subcellular location">
    <subcellularLocation>
        <location evidence="2">Cell membrane</location>
        <topology evidence="2">Multi-pass membrane protein</topology>
    </subcellularLocation>
</comment>
<feature type="transmembrane region" description="Helical" evidence="9">
    <location>
        <begin position="115"/>
        <end position="136"/>
    </location>
</feature>
<dbReference type="InterPro" id="IPR004147">
    <property type="entry name" value="ABC1_dom"/>
</dbReference>